<keyword evidence="3" id="KW-1185">Reference proteome</keyword>
<dbReference type="EnsemblFungi" id="EJT69370">
    <property type="protein sequence ID" value="EJT69370"/>
    <property type="gene ID" value="GGTG_12989"/>
</dbReference>
<dbReference type="RefSeq" id="XP_009229155.1">
    <property type="nucleotide sequence ID" value="XM_009230891.1"/>
</dbReference>
<reference evidence="1" key="2">
    <citation type="submission" date="2010-07" db="EMBL/GenBank/DDBJ databases">
        <authorList>
            <consortium name="The Broad Institute Genome Sequencing Platform"/>
            <consortium name="Broad Institute Genome Sequencing Center for Infectious Disease"/>
            <person name="Ma L.-J."/>
            <person name="Dead R."/>
            <person name="Young S."/>
            <person name="Zeng Q."/>
            <person name="Koehrsen M."/>
            <person name="Alvarado L."/>
            <person name="Berlin A."/>
            <person name="Chapman S.B."/>
            <person name="Chen Z."/>
            <person name="Freedman E."/>
            <person name="Gellesch M."/>
            <person name="Goldberg J."/>
            <person name="Griggs A."/>
            <person name="Gujja S."/>
            <person name="Heilman E.R."/>
            <person name="Heiman D."/>
            <person name="Hepburn T."/>
            <person name="Howarth C."/>
            <person name="Jen D."/>
            <person name="Larson L."/>
            <person name="Mehta T."/>
            <person name="Neiman D."/>
            <person name="Pearson M."/>
            <person name="Roberts A."/>
            <person name="Saif S."/>
            <person name="Shea T."/>
            <person name="Shenoy N."/>
            <person name="Sisk P."/>
            <person name="Stolte C."/>
            <person name="Sykes S."/>
            <person name="Walk T."/>
            <person name="White J."/>
            <person name="Yandava C."/>
            <person name="Haas B."/>
            <person name="Nusbaum C."/>
            <person name="Birren B."/>
        </authorList>
    </citation>
    <scope>NUCLEOTIDE SEQUENCE</scope>
    <source>
        <strain evidence="1">R3-111a-1</strain>
    </source>
</reference>
<dbReference type="Proteomes" id="UP000006039">
    <property type="component" value="Unassembled WGS sequence"/>
</dbReference>
<dbReference type="VEuPathDB" id="FungiDB:GGTG_12989"/>
<dbReference type="AlphaFoldDB" id="J3PHK9"/>
<dbReference type="STRING" id="644352.J3PHK9"/>
<dbReference type="eggNOG" id="ENOG502RN98">
    <property type="taxonomic scope" value="Eukaryota"/>
</dbReference>
<dbReference type="HOGENOM" id="CLU_1073795_0_0_1"/>
<evidence type="ECO:0000313" key="1">
    <source>
        <dbReference type="EMBL" id="EJT69370.1"/>
    </source>
</evidence>
<protein>
    <recommendedName>
        <fullName evidence="4">Protein kinase domain-containing protein</fullName>
    </recommendedName>
</protein>
<organism evidence="1">
    <name type="scientific">Gaeumannomyces tritici (strain R3-111a-1)</name>
    <name type="common">Wheat and barley take-all root rot fungus</name>
    <name type="synonym">Gaeumannomyces graminis var. tritici</name>
    <dbReference type="NCBI Taxonomy" id="644352"/>
    <lineage>
        <taxon>Eukaryota</taxon>
        <taxon>Fungi</taxon>
        <taxon>Dikarya</taxon>
        <taxon>Ascomycota</taxon>
        <taxon>Pezizomycotina</taxon>
        <taxon>Sordariomycetes</taxon>
        <taxon>Sordariomycetidae</taxon>
        <taxon>Magnaporthales</taxon>
        <taxon>Magnaporthaceae</taxon>
        <taxon>Gaeumannomyces</taxon>
    </lineage>
</organism>
<evidence type="ECO:0000313" key="2">
    <source>
        <dbReference type="EnsemblFungi" id="EJT69370"/>
    </source>
</evidence>
<name>J3PHK9_GAET3</name>
<reference evidence="2" key="5">
    <citation type="submission" date="2018-04" db="UniProtKB">
        <authorList>
            <consortium name="EnsemblFungi"/>
        </authorList>
    </citation>
    <scope>IDENTIFICATION</scope>
    <source>
        <strain evidence="2">R3-111a-1</strain>
    </source>
</reference>
<dbReference type="InterPro" id="IPR011009">
    <property type="entry name" value="Kinase-like_dom_sf"/>
</dbReference>
<dbReference type="OrthoDB" id="4633509at2759"/>
<gene>
    <name evidence="2" type="primary">20353447</name>
    <name evidence="1" type="ORF">GGTG_12989</name>
</gene>
<evidence type="ECO:0008006" key="4">
    <source>
        <dbReference type="Google" id="ProtNLM"/>
    </source>
</evidence>
<dbReference type="GeneID" id="20353447"/>
<proteinExistence type="predicted"/>
<evidence type="ECO:0000313" key="3">
    <source>
        <dbReference type="Proteomes" id="UP000006039"/>
    </source>
</evidence>
<dbReference type="EMBL" id="GL385404">
    <property type="protein sequence ID" value="EJT69370.1"/>
    <property type="molecule type" value="Genomic_DNA"/>
</dbReference>
<dbReference type="SUPFAM" id="SSF56112">
    <property type="entry name" value="Protein kinase-like (PK-like)"/>
    <property type="match status" value="1"/>
</dbReference>
<reference evidence="2" key="4">
    <citation type="journal article" date="2015" name="G3 (Bethesda)">
        <title>Genome sequences of three phytopathogenic species of the Magnaporthaceae family of fungi.</title>
        <authorList>
            <person name="Okagaki L.H."/>
            <person name="Nunes C.C."/>
            <person name="Sailsbery J."/>
            <person name="Clay B."/>
            <person name="Brown D."/>
            <person name="John T."/>
            <person name="Oh Y."/>
            <person name="Young N."/>
            <person name="Fitzgerald M."/>
            <person name="Haas B.J."/>
            <person name="Zeng Q."/>
            <person name="Young S."/>
            <person name="Adiconis X."/>
            <person name="Fan L."/>
            <person name="Levin J.Z."/>
            <person name="Mitchell T.K."/>
            <person name="Okubara P.A."/>
            <person name="Farman M.L."/>
            <person name="Kohn L.M."/>
            <person name="Birren B."/>
            <person name="Ma L.-J."/>
            <person name="Dean R.A."/>
        </authorList>
    </citation>
    <scope>NUCLEOTIDE SEQUENCE</scope>
    <source>
        <strain evidence="2">R3-111a-1</strain>
    </source>
</reference>
<reference evidence="1" key="3">
    <citation type="submission" date="2010-09" db="EMBL/GenBank/DDBJ databases">
        <title>Annotation of Gaeumannomyces graminis var. tritici R3-111a-1.</title>
        <authorList>
            <consortium name="The Broad Institute Genome Sequencing Platform"/>
            <person name="Ma L.-J."/>
            <person name="Dead R."/>
            <person name="Young S.K."/>
            <person name="Zeng Q."/>
            <person name="Gargeya S."/>
            <person name="Fitzgerald M."/>
            <person name="Haas B."/>
            <person name="Abouelleil A."/>
            <person name="Alvarado L."/>
            <person name="Arachchi H.M."/>
            <person name="Berlin A."/>
            <person name="Brown A."/>
            <person name="Chapman S.B."/>
            <person name="Chen Z."/>
            <person name="Dunbar C."/>
            <person name="Freedman E."/>
            <person name="Gearin G."/>
            <person name="Gellesch M."/>
            <person name="Goldberg J."/>
            <person name="Griggs A."/>
            <person name="Gujja S."/>
            <person name="Heiman D."/>
            <person name="Howarth C."/>
            <person name="Larson L."/>
            <person name="Lui A."/>
            <person name="MacDonald P.J.P."/>
            <person name="Mehta T."/>
            <person name="Montmayeur A."/>
            <person name="Murphy C."/>
            <person name="Neiman D."/>
            <person name="Pearson M."/>
            <person name="Priest M."/>
            <person name="Roberts A."/>
            <person name="Saif S."/>
            <person name="Shea T."/>
            <person name="Shenoy N."/>
            <person name="Sisk P."/>
            <person name="Stolte C."/>
            <person name="Sykes S."/>
            <person name="Yandava C."/>
            <person name="Wortman J."/>
            <person name="Nusbaum C."/>
            <person name="Birren B."/>
        </authorList>
    </citation>
    <scope>NUCLEOTIDE SEQUENCE</scope>
    <source>
        <strain evidence="1">R3-111a-1</strain>
    </source>
</reference>
<accession>J3PHK9</accession>
<reference evidence="3" key="1">
    <citation type="submission" date="2010-07" db="EMBL/GenBank/DDBJ databases">
        <title>The genome sequence of Gaeumannomyces graminis var. tritici strain R3-111a-1.</title>
        <authorList>
            <consortium name="The Broad Institute Genome Sequencing Platform"/>
            <person name="Ma L.-J."/>
            <person name="Dead R."/>
            <person name="Young S."/>
            <person name="Zeng Q."/>
            <person name="Koehrsen M."/>
            <person name="Alvarado L."/>
            <person name="Berlin A."/>
            <person name="Chapman S.B."/>
            <person name="Chen Z."/>
            <person name="Freedman E."/>
            <person name="Gellesch M."/>
            <person name="Goldberg J."/>
            <person name="Griggs A."/>
            <person name="Gujja S."/>
            <person name="Heilman E.R."/>
            <person name="Heiman D."/>
            <person name="Hepburn T."/>
            <person name="Howarth C."/>
            <person name="Jen D."/>
            <person name="Larson L."/>
            <person name="Mehta T."/>
            <person name="Neiman D."/>
            <person name="Pearson M."/>
            <person name="Roberts A."/>
            <person name="Saif S."/>
            <person name="Shea T."/>
            <person name="Shenoy N."/>
            <person name="Sisk P."/>
            <person name="Stolte C."/>
            <person name="Sykes S."/>
            <person name="Walk T."/>
            <person name="White J."/>
            <person name="Yandava C."/>
            <person name="Haas B."/>
            <person name="Nusbaum C."/>
            <person name="Birren B."/>
        </authorList>
    </citation>
    <scope>NUCLEOTIDE SEQUENCE [LARGE SCALE GENOMIC DNA]</scope>
    <source>
        <strain evidence="3">R3-111a-1</strain>
    </source>
</reference>
<sequence length="259" mass="27768">MDPLGEALPTVRDLLQGLPPMARRDFRHPRLRQLPGSGAQINWLEYLGRGIQGIVYKATLGDDDPVAVKIRDPKGPQTFEGAVSNFYAFYAFSDAPRRSQYGPAGQDAKPPPPFPALPGCYGWMRVKRGSFLKLKPPVWECGEANEDVDWHCAAGSCRFGEVANNLSSNSTRHVTSPGGALASARSSPSNTASFLTAVVAGNGDSSSTQTHARRLLGAENDSITKRATVRCTNFETIKKDKLKFAPGCQHTTGGGPGAP</sequence>